<evidence type="ECO:0000313" key="2">
    <source>
        <dbReference type="EMBL" id="MFC7339365.1"/>
    </source>
</evidence>
<organism evidence="2 3">
    <name type="scientific">Haloferula chungangensis</name>
    <dbReference type="NCBI Taxonomy" id="1048331"/>
    <lineage>
        <taxon>Bacteria</taxon>
        <taxon>Pseudomonadati</taxon>
        <taxon>Verrucomicrobiota</taxon>
        <taxon>Verrucomicrobiia</taxon>
        <taxon>Verrucomicrobiales</taxon>
        <taxon>Verrucomicrobiaceae</taxon>
        <taxon>Haloferula</taxon>
    </lineage>
</organism>
<feature type="chain" id="PRO_5046518378" evidence="1">
    <location>
        <begin position="21"/>
        <end position="366"/>
    </location>
</feature>
<keyword evidence="3" id="KW-1185">Reference proteome</keyword>
<dbReference type="NCBIfam" id="NF038134">
    <property type="entry name" value="choice_anch_M"/>
    <property type="match status" value="1"/>
</dbReference>
<proteinExistence type="predicted"/>
<comment type="caution">
    <text evidence="2">The sequence shown here is derived from an EMBL/GenBank/DDBJ whole genome shotgun (WGS) entry which is preliminary data.</text>
</comment>
<feature type="signal peptide" evidence="1">
    <location>
        <begin position="1"/>
        <end position="20"/>
    </location>
</feature>
<reference evidence="3" key="1">
    <citation type="journal article" date="2019" name="Int. J. Syst. Evol. Microbiol.">
        <title>The Global Catalogue of Microorganisms (GCM) 10K type strain sequencing project: providing services to taxonomists for standard genome sequencing and annotation.</title>
        <authorList>
            <consortium name="The Broad Institute Genomics Platform"/>
            <consortium name="The Broad Institute Genome Sequencing Center for Infectious Disease"/>
            <person name="Wu L."/>
            <person name="Ma J."/>
        </authorList>
    </citation>
    <scope>NUCLEOTIDE SEQUENCE [LARGE SCALE GENOMIC DNA]</scope>
    <source>
        <strain evidence="3">CGMCC 4.1467</strain>
    </source>
</reference>
<gene>
    <name evidence="2" type="ORF">ACFQY0_19390</name>
</gene>
<sequence length="366" mass="39766">MTTSILRLGLLSCCPLTATALEPLAEHIDVKPSYQNEAWSWTIGTDRDDREPSGVFFPVRDLPSPSGEKFERPAGAVWDFLGMDAGESVWILPQSDNGSTWPGIESAQSGVFASYVESDPRAAGVAQAWVRIGLVDVEGPGDFSMFQFQGGAPLVWMATSDGITANDVFLLAAPGHSHMSWTFSSKGMYRVVLSAQGYLGPGATNPTPQGEMVSLYFAVGSRAEWRAAHFPSDSVMSDELAGPDADPDKDGRSNLLEYAFGMDPLSAEALREDGEGPGDPEMIQVVTEGETYPAARFYRRAHQDSDLVYAVEWSTELGGGWSAGGVVHEVETIDDEWERVVVRDTRKLEGRGFFRVRVEGPESQAE</sequence>
<evidence type="ECO:0000256" key="1">
    <source>
        <dbReference type="SAM" id="SignalP"/>
    </source>
</evidence>
<name>A0ABW2LCU0_9BACT</name>
<protein>
    <submittedName>
        <fullName evidence="2">Choice-of-anchor M domain-containing protein</fullName>
    </submittedName>
</protein>
<keyword evidence="1" id="KW-0732">Signal</keyword>
<dbReference type="Proteomes" id="UP001596472">
    <property type="component" value="Unassembled WGS sequence"/>
</dbReference>
<dbReference type="EMBL" id="JBHTBS010000015">
    <property type="protein sequence ID" value="MFC7339365.1"/>
    <property type="molecule type" value="Genomic_DNA"/>
</dbReference>
<dbReference type="RefSeq" id="WP_379716040.1">
    <property type="nucleotide sequence ID" value="NZ_JBHTBS010000015.1"/>
</dbReference>
<accession>A0ABW2LCU0</accession>
<evidence type="ECO:0000313" key="3">
    <source>
        <dbReference type="Proteomes" id="UP001596472"/>
    </source>
</evidence>